<evidence type="ECO:0000313" key="2">
    <source>
        <dbReference type="Proteomes" id="UP000246099"/>
    </source>
</evidence>
<proteinExistence type="predicted"/>
<name>A0ABM6WAC0_9BACT</name>
<keyword evidence="2" id="KW-1185">Reference proteome</keyword>
<sequence>MIFLRSTYLHKDISARAYYQNEISLILGTGNHVEYLFCNRLQILRGIFYLGFAEANFTVYWALAARHHGQRAQTVN</sequence>
<dbReference type="Proteomes" id="UP000246099">
    <property type="component" value="Chromosome"/>
</dbReference>
<protein>
    <submittedName>
        <fullName evidence="1">Uncharacterized protein</fullName>
    </submittedName>
</protein>
<accession>A0ABM6WAC0</accession>
<evidence type="ECO:0000313" key="1">
    <source>
        <dbReference type="EMBL" id="AWO00940.1"/>
    </source>
</evidence>
<dbReference type="EMBL" id="CP029600">
    <property type="protein sequence ID" value="AWO00940.1"/>
    <property type="molecule type" value="Genomic_DNA"/>
</dbReference>
<organism evidence="1 2">
    <name type="scientific">Chitinophaga alhagiae</name>
    <dbReference type="NCBI Taxonomy" id="2203219"/>
    <lineage>
        <taxon>Bacteria</taxon>
        <taxon>Pseudomonadati</taxon>
        <taxon>Bacteroidota</taxon>
        <taxon>Chitinophagia</taxon>
        <taxon>Chitinophagales</taxon>
        <taxon>Chitinophagaceae</taxon>
        <taxon>Chitinophaga</taxon>
    </lineage>
</organism>
<gene>
    <name evidence="1" type="ORF">DLD77_04095</name>
</gene>
<reference evidence="1 2" key="1">
    <citation type="submission" date="2018-05" db="EMBL/GenBank/DDBJ databases">
        <title>Chitinophaga sp. nov., isolated from rhizosphere soil of Alhagi.</title>
        <authorList>
            <person name="Liu Y."/>
        </authorList>
    </citation>
    <scope>NUCLEOTIDE SEQUENCE [LARGE SCALE GENOMIC DNA]</scope>
    <source>
        <strain evidence="1 2">T22</strain>
    </source>
</reference>